<dbReference type="InterPro" id="IPR036671">
    <property type="entry name" value="DPH_MB_sf"/>
</dbReference>
<evidence type="ECO:0000313" key="6">
    <source>
        <dbReference type="Proteomes" id="UP001165060"/>
    </source>
</evidence>
<feature type="domain" description="J" evidence="4">
    <location>
        <begin position="22"/>
        <end position="88"/>
    </location>
</feature>
<proteinExistence type="inferred from homology"/>
<dbReference type="SUPFAM" id="SSF144217">
    <property type="entry name" value="CSL zinc finger"/>
    <property type="match status" value="1"/>
</dbReference>
<evidence type="ECO:0000313" key="5">
    <source>
        <dbReference type="EMBL" id="GMI43116.1"/>
    </source>
</evidence>
<dbReference type="CDD" id="cd06257">
    <property type="entry name" value="DnaJ"/>
    <property type="match status" value="1"/>
</dbReference>
<reference evidence="5 6" key="1">
    <citation type="journal article" date="2023" name="Commun. Biol.">
        <title>Genome analysis of Parmales, the sister group of diatoms, reveals the evolutionary specialization of diatoms from phago-mixotrophs to photoautotrophs.</title>
        <authorList>
            <person name="Ban H."/>
            <person name="Sato S."/>
            <person name="Yoshikawa S."/>
            <person name="Yamada K."/>
            <person name="Nakamura Y."/>
            <person name="Ichinomiya M."/>
            <person name="Sato N."/>
            <person name="Blanc-Mathieu R."/>
            <person name="Endo H."/>
            <person name="Kuwata A."/>
            <person name="Ogata H."/>
        </authorList>
    </citation>
    <scope>NUCLEOTIDE SEQUENCE [LARGE SCALE GENOMIC DNA]</scope>
</reference>
<organism evidence="5 6">
    <name type="scientific">Tetraparma gracilis</name>
    <dbReference type="NCBI Taxonomy" id="2962635"/>
    <lineage>
        <taxon>Eukaryota</taxon>
        <taxon>Sar</taxon>
        <taxon>Stramenopiles</taxon>
        <taxon>Ochrophyta</taxon>
        <taxon>Bolidophyceae</taxon>
        <taxon>Parmales</taxon>
        <taxon>Triparmaceae</taxon>
        <taxon>Tetraparma</taxon>
    </lineage>
</organism>
<dbReference type="SMART" id="SM00271">
    <property type="entry name" value="DnaJ"/>
    <property type="match status" value="1"/>
</dbReference>
<dbReference type="Proteomes" id="UP001165060">
    <property type="component" value="Unassembled WGS sequence"/>
</dbReference>
<evidence type="ECO:0000256" key="3">
    <source>
        <dbReference type="ARBA" id="ARBA00023004"/>
    </source>
</evidence>
<evidence type="ECO:0000259" key="4">
    <source>
        <dbReference type="PROSITE" id="PS50076"/>
    </source>
</evidence>
<name>A0ABQ6N8Y4_9STRA</name>
<protein>
    <recommendedName>
        <fullName evidence="4">J domain-containing protein</fullName>
    </recommendedName>
</protein>
<gene>
    <name evidence="5" type="ORF">TeGR_g1028</name>
</gene>
<dbReference type="Pfam" id="PF00226">
    <property type="entry name" value="DnaJ"/>
    <property type="match status" value="1"/>
</dbReference>
<dbReference type="InterPro" id="IPR001623">
    <property type="entry name" value="DnaJ_domain"/>
</dbReference>
<comment type="similarity">
    <text evidence="1">Belongs to the DPH4 family.</text>
</comment>
<evidence type="ECO:0000256" key="2">
    <source>
        <dbReference type="ARBA" id="ARBA00022723"/>
    </source>
</evidence>
<dbReference type="PROSITE" id="PS50076">
    <property type="entry name" value="DNAJ_2"/>
    <property type="match status" value="1"/>
</dbReference>
<sequence length="163" mass="17103">MSSPSPASLLALARSHLSSSRSFYSILHLPPSCTPAELRASFRALSLALHPDRQPPGSPCTAAAFAELKAAYDHLAEPQLRAAYDEALAGAAPRAVRAPVVRLSEMRRERVLVADEDGGGGGEEEAFSRACRCGEVFEVLGSEVGGGVVLDCGGCGLKLRVEE</sequence>
<dbReference type="SUPFAM" id="SSF46565">
    <property type="entry name" value="Chaperone J-domain"/>
    <property type="match status" value="1"/>
</dbReference>
<evidence type="ECO:0000256" key="1">
    <source>
        <dbReference type="ARBA" id="ARBA00006169"/>
    </source>
</evidence>
<dbReference type="PRINTS" id="PR00625">
    <property type="entry name" value="JDOMAIN"/>
</dbReference>
<dbReference type="PANTHER" id="PTHR44825">
    <property type="match status" value="1"/>
</dbReference>
<keyword evidence="6" id="KW-1185">Reference proteome</keyword>
<accession>A0ABQ6N8Y4</accession>
<dbReference type="Gene3D" id="1.10.287.110">
    <property type="entry name" value="DnaJ domain"/>
    <property type="match status" value="1"/>
</dbReference>
<dbReference type="Pfam" id="PF05207">
    <property type="entry name" value="Zn_ribbon_CSL"/>
    <property type="match status" value="1"/>
</dbReference>
<dbReference type="InterPro" id="IPR052763">
    <property type="entry name" value="DnaJ_C4"/>
</dbReference>
<dbReference type="InterPro" id="IPR007872">
    <property type="entry name" value="DPH_MB_dom"/>
</dbReference>
<keyword evidence="2" id="KW-0479">Metal-binding</keyword>
<dbReference type="PANTHER" id="PTHR44825:SF1">
    <property type="entry name" value="DNAJ HOMOLOG SUBFAMILY C MEMBER 4"/>
    <property type="match status" value="1"/>
</dbReference>
<keyword evidence="3" id="KW-0408">Iron</keyword>
<dbReference type="InterPro" id="IPR036869">
    <property type="entry name" value="J_dom_sf"/>
</dbReference>
<dbReference type="Gene3D" id="3.10.660.10">
    <property type="entry name" value="DPH Zinc finger"/>
    <property type="match status" value="1"/>
</dbReference>
<comment type="caution">
    <text evidence="5">The sequence shown here is derived from an EMBL/GenBank/DDBJ whole genome shotgun (WGS) entry which is preliminary data.</text>
</comment>
<dbReference type="EMBL" id="BRYB01002328">
    <property type="protein sequence ID" value="GMI43116.1"/>
    <property type="molecule type" value="Genomic_DNA"/>
</dbReference>